<keyword evidence="2 3" id="KW-0378">Hydrolase</keyword>
<dbReference type="GO" id="GO:0050568">
    <property type="term" value="F:protein-glutamine glutaminase activity"/>
    <property type="evidence" value="ECO:0007669"/>
    <property type="project" value="UniProtKB-UniRule"/>
</dbReference>
<dbReference type="GO" id="GO:0006935">
    <property type="term" value="P:chemotaxis"/>
    <property type="evidence" value="ECO:0007669"/>
    <property type="project" value="UniProtKB-UniRule"/>
</dbReference>
<evidence type="ECO:0000313" key="4">
    <source>
        <dbReference type="EMBL" id="HHF53177.1"/>
    </source>
</evidence>
<dbReference type="Proteomes" id="UP000886050">
    <property type="component" value="Unassembled WGS sequence"/>
</dbReference>
<proteinExistence type="inferred from homology"/>
<dbReference type="Gene3D" id="3.30.1330.200">
    <property type="match status" value="1"/>
</dbReference>
<keyword evidence="1 3" id="KW-0145">Chemotaxis</keyword>
<dbReference type="PANTHER" id="PTHR35147">
    <property type="entry name" value="CHEMORECEPTOR GLUTAMINE DEAMIDASE CHED-RELATED"/>
    <property type="match status" value="1"/>
</dbReference>
<comment type="function">
    <text evidence="3">Probably deamidates glutamine residues to glutamate on methyl-accepting chemotaxis receptors (MCPs), playing an important role in chemotaxis.</text>
</comment>
<comment type="similarity">
    <text evidence="3">Belongs to the CheD family.</text>
</comment>
<sequence>MKRTISVPIGEFRVSTTPNVLITHNLGSCVGVALYDVFSKIGGLAHISLPNSEKANGEGKNPKFANVAISSMIKKMENMGANRIYIIAKIAGGGNMFSLKNLPLEMDVGAQNVLAVKKYLAKEGIRIIADDTLGHHPRTMEFELETGKIILKTKMKGEKYL</sequence>
<dbReference type="EC" id="3.5.1.44" evidence="3"/>
<evidence type="ECO:0000256" key="1">
    <source>
        <dbReference type="ARBA" id="ARBA00022500"/>
    </source>
</evidence>
<name>A0A7V5HMW0_UNCW3</name>
<evidence type="ECO:0000256" key="2">
    <source>
        <dbReference type="ARBA" id="ARBA00022801"/>
    </source>
</evidence>
<dbReference type="PANTHER" id="PTHR35147:SF1">
    <property type="entry name" value="CHEMORECEPTOR GLUTAMINE DEAMIDASE CHED-RELATED"/>
    <property type="match status" value="1"/>
</dbReference>
<dbReference type="InterPro" id="IPR011324">
    <property type="entry name" value="Cytotoxic_necrot_fac-like_cat"/>
</dbReference>
<dbReference type="AlphaFoldDB" id="A0A7V5HMW0"/>
<accession>A0A7V5HMW0</accession>
<gene>
    <name evidence="3" type="primary">cheD</name>
    <name evidence="4" type="ORF">ENL43_02295</name>
</gene>
<protein>
    <recommendedName>
        <fullName evidence="3">Probable chemoreceptor glutamine deamidase CheD</fullName>
        <ecNumber evidence="3">3.5.1.44</ecNumber>
    </recommendedName>
</protein>
<dbReference type="Pfam" id="PF03975">
    <property type="entry name" value="CheD"/>
    <property type="match status" value="1"/>
</dbReference>
<evidence type="ECO:0000256" key="3">
    <source>
        <dbReference type="HAMAP-Rule" id="MF_01440"/>
    </source>
</evidence>
<comment type="catalytic activity">
    <reaction evidence="3">
        <text>L-glutaminyl-[protein] + H2O = L-glutamyl-[protein] + NH4(+)</text>
        <dbReference type="Rhea" id="RHEA:16441"/>
        <dbReference type="Rhea" id="RHEA-COMP:10207"/>
        <dbReference type="Rhea" id="RHEA-COMP:10208"/>
        <dbReference type="ChEBI" id="CHEBI:15377"/>
        <dbReference type="ChEBI" id="CHEBI:28938"/>
        <dbReference type="ChEBI" id="CHEBI:29973"/>
        <dbReference type="ChEBI" id="CHEBI:30011"/>
        <dbReference type="EC" id="3.5.1.44"/>
    </reaction>
</comment>
<organism evidence="4">
    <name type="scientific">candidate division WOR-3 bacterium</name>
    <dbReference type="NCBI Taxonomy" id="2052148"/>
    <lineage>
        <taxon>Bacteria</taxon>
        <taxon>Bacteria division WOR-3</taxon>
    </lineage>
</organism>
<dbReference type="InterPro" id="IPR005659">
    <property type="entry name" value="Chemorcpt_Glu_NH3ase_CheD"/>
</dbReference>
<dbReference type="HAMAP" id="MF_01440">
    <property type="entry name" value="CheD"/>
    <property type="match status" value="1"/>
</dbReference>
<dbReference type="CDD" id="cd16352">
    <property type="entry name" value="CheD"/>
    <property type="match status" value="1"/>
</dbReference>
<comment type="caution">
    <text evidence="4">The sequence shown here is derived from an EMBL/GenBank/DDBJ whole genome shotgun (WGS) entry which is preliminary data.</text>
</comment>
<dbReference type="SUPFAM" id="SSF64438">
    <property type="entry name" value="CNF1/YfiH-like putative cysteine hydrolases"/>
    <property type="match status" value="1"/>
</dbReference>
<dbReference type="EMBL" id="DRTX01000120">
    <property type="protein sequence ID" value="HHF53177.1"/>
    <property type="molecule type" value="Genomic_DNA"/>
</dbReference>
<dbReference type="InterPro" id="IPR038592">
    <property type="entry name" value="CheD-like_sf"/>
</dbReference>
<reference evidence="4" key="1">
    <citation type="journal article" date="2020" name="mSystems">
        <title>Genome- and Community-Level Interaction Insights into Carbon Utilization and Element Cycling Functions of Hydrothermarchaeota in Hydrothermal Sediment.</title>
        <authorList>
            <person name="Zhou Z."/>
            <person name="Liu Y."/>
            <person name="Xu W."/>
            <person name="Pan J."/>
            <person name="Luo Z.H."/>
            <person name="Li M."/>
        </authorList>
    </citation>
    <scope>NUCLEOTIDE SEQUENCE [LARGE SCALE GENOMIC DNA]</scope>
    <source>
        <strain evidence="4">HyVt-96</strain>
    </source>
</reference>